<evidence type="ECO:0000259" key="32">
    <source>
        <dbReference type="Pfam" id="PF22468"/>
    </source>
</evidence>
<dbReference type="GO" id="GO:0009086">
    <property type="term" value="P:methionine biosynthetic process"/>
    <property type="evidence" value="ECO:0007669"/>
    <property type="project" value="UniProtKB-KW"/>
</dbReference>
<dbReference type="InterPro" id="IPR045865">
    <property type="entry name" value="ACT-like_dom_sf"/>
</dbReference>
<keyword evidence="15 28" id="KW-0418">Kinase</keyword>
<keyword evidence="23" id="KW-0511">Multifunctional enzyme</keyword>
<dbReference type="GO" id="GO:0050661">
    <property type="term" value="F:NADP binding"/>
    <property type="evidence" value="ECO:0007669"/>
    <property type="project" value="UniProtKB-UniRule"/>
</dbReference>
<dbReference type="PROSITE" id="PS00324">
    <property type="entry name" value="ASPARTOKINASE"/>
    <property type="match status" value="1"/>
</dbReference>
<keyword evidence="17 28" id="KW-0521">NADP</keyword>
<dbReference type="GO" id="GO:0004412">
    <property type="term" value="F:homoserine dehydrogenase activity"/>
    <property type="evidence" value="ECO:0007669"/>
    <property type="project" value="UniProtKB-UniRule"/>
</dbReference>
<comment type="subunit">
    <text evidence="9 28">Homotetramer.</text>
</comment>
<dbReference type="GO" id="GO:0009089">
    <property type="term" value="P:lysine biosynthetic process via diaminopimelate"/>
    <property type="evidence" value="ECO:0007669"/>
    <property type="project" value="UniProtKB-UniRule"/>
</dbReference>
<evidence type="ECO:0000256" key="17">
    <source>
        <dbReference type="ARBA" id="ARBA00022857"/>
    </source>
</evidence>
<dbReference type="NCBIfam" id="NF006959">
    <property type="entry name" value="PRK09436.1"/>
    <property type="match status" value="1"/>
</dbReference>
<feature type="domain" description="Homoserine dehydrogenase catalytic" evidence="30">
    <location>
        <begin position="613"/>
        <end position="809"/>
    </location>
</feature>
<dbReference type="EMBL" id="BSPO01000001">
    <property type="protein sequence ID" value="GLS82539.1"/>
    <property type="molecule type" value="Genomic_DNA"/>
</dbReference>
<dbReference type="GO" id="GO:0009090">
    <property type="term" value="P:homoserine biosynthetic process"/>
    <property type="evidence" value="ECO:0007669"/>
    <property type="project" value="UniProtKB-ARBA"/>
</dbReference>
<dbReference type="InterPro" id="IPR011147">
    <property type="entry name" value="Bifunc_Aspkin/hSer_DH"/>
</dbReference>
<dbReference type="RefSeq" id="WP_095498085.1">
    <property type="nucleotide sequence ID" value="NZ_BSPO01000001.1"/>
</dbReference>
<keyword evidence="11 28" id="KW-0808">Transferase</keyword>
<evidence type="ECO:0000256" key="22">
    <source>
        <dbReference type="ARBA" id="ARBA00023167"/>
    </source>
</evidence>
<comment type="catalytic activity">
    <reaction evidence="26">
        <text>L-homoserine + NADP(+) = L-aspartate 4-semialdehyde + NADPH + H(+)</text>
        <dbReference type="Rhea" id="RHEA:15761"/>
        <dbReference type="ChEBI" id="CHEBI:15378"/>
        <dbReference type="ChEBI" id="CHEBI:57476"/>
        <dbReference type="ChEBI" id="CHEBI:57783"/>
        <dbReference type="ChEBI" id="CHEBI:58349"/>
        <dbReference type="ChEBI" id="CHEBI:537519"/>
        <dbReference type="EC" id="1.1.1.3"/>
    </reaction>
    <physiologicalReaction direction="right-to-left" evidence="26">
        <dbReference type="Rhea" id="RHEA:15763"/>
    </physiologicalReaction>
</comment>
<dbReference type="Gene3D" id="1.20.120.1320">
    <property type="entry name" value="Aspartokinase, catalytic domain"/>
    <property type="match status" value="1"/>
</dbReference>
<comment type="pathway">
    <text evidence="2 28">Amino-acid biosynthesis; L-lysine biosynthesis via DAP pathway; (S)-tetrahydrodipicolinate from L-aspartate: step 1/4.</text>
</comment>
<feature type="domain" description="Aspartokinase ACT" evidence="32">
    <location>
        <begin position="317"/>
        <end position="377"/>
    </location>
</feature>
<dbReference type="GO" id="GO:0004072">
    <property type="term" value="F:aspartate kinase activity"/>
    <property type="evidence" value="ECO:0007669"/>
    <property type="project" value="UniProtKB-UniRule"/>
</dbReference>
<dbReference type="Gene3D" id="3.40.1160.10">
    <property type="entry name" value="Acetylglutamate kinase-like"/>
    <property type="match status" value="1"/>
</dbReference>
<evidence type="ECO:0000256" key="5">
    <source>
        <dbReference type="ARBA" id="ARBA00005062"/>
    </source>
</evidence>
<dbReference type="InterPro" id="IPR036291">
    <property type="entry name" value="NAD(P)-bd_dom_sf"/>
</dbReference>
<keyword evidence="18 28" id="KW-0560">Oxidoreductase</keyword>
<comment type="similarity">
    <text evidence="8 28">In the N-terminal section; belongs to the aspartokinase family.</text>
</comment>
<evidence type="ECO:0000313" key="33">
    <source>
        <dbReference type="EMBL" id="GLS82539.1"/>
    </source>
</evidence>
<comment type="caution">
    <text evidence="33">The sequence shown here is derived from an EMBL/GenBank/DDBJ whole genome shotgun (WGS) entry which is preliminary data.</text>
</comment>
<dbReference type="Pfam" id="PF00742">
    <property type="entry name" value="Homoserine_dh"/>
    <property type="match status" value="1"/>
</dbReference>
<keyword evidence="20" id="KW-0915">Sodium</keyword>
<evidence type="ECO:0000256" key="21">
    <source>
        <dbReference type="ARBA" id="ARBA00023154"/>
    </source>
</evidence>
<dbReference type="SUPFAM" id="SSF53633">
    <property type="entry name" value="Carbamate kinase-like"/>
    <property type="match status" value="1"/>
</dbReference>
<comment type="similarity">
    <text evidence="7 28">In the C-terminal section; belongs to the homoserine dehydrogenase family.</text>
</comment>
<keyword evidence="10 28" id="KW-0028">Amino-acid biosynthesis</keyword>
<dbReference type="PANTHER" id="PTHR43070">
    <property type="match status" value="1"/>
</dbReference>
<dbReference type="Gene3D" id="3.40.50.720">
    <property type="entry name" value="NAD(P)-binding Rossmann-like Domain"/>
    <property type="match status" value="1"/>
</dbReference>
<organism evidence="33 34">
    <name type="scientific">Paraferrimonas haliotis</name>
    <dbReference type="NCBI Taxonomy" id="2013866"/>
    <lineage>
        <taxon>Bacteria</taxon>
        <taxon>Pseudomonadati</taxon>
        <taxon>Pseudomonadota</taxon>
        <taxon>Gammaproteobacteria</taxon>
        <taxon>Alteromonadales</taxon>
        <taxon>Ferrimonadaceae</taxon>
        <taxon>Paraferrimonas</taxon>
    </lineage>
</organism>
<evidence type="ECO:0000256" key="15">
    <source>
        <dbReference type="ARBA" id="ARBA00022777"/>
    </source>
</evidence>
<evidence type="ECO:0000256" key="11">
    <source>
        <dbReference type="ARBA" id="ARBA00022679"/>
    </source>
</evidence>
<reference evidence="33 34" key="1">
    <citation type="journal article" date="2014" name="Int. J. Syst. Evol. Microbiol.">
        <title>Complete genome sequence of Corynebacterium casei LMG S-19264T (=DSM 44701T), isolated from a smear-ripened cheese.</title>
        <authorList>
            <consortium name="US DOE Joint Genome Institute (JGI-PGF)"/>
            <person name="Walter F."/>
            <person name="Albersmeier A."/>
            <person name="Kalinowski J."/>
            <person name="Ruckert C."/>
        </authorList>
    </citation>
    <scope>NUCLEOTIDE SEQUENCE [LARGE SCALE GENOMIC DNA]</scope>
    <source>
        <strain evidence="33 34">NBRC 112785</strain>
    </source>
</reference>
<evidence type="ECO:0000256" key="12">
    <source>
        <dbReference type="ARBA" id="ARBA00022697"/>
    </source>
</evidence>
<dbReference type="GO" id="GO:0046872">
    <property type="term" value="F:metal ion binding"/>
    <property type="evidence" value="ECO:0007669"/>
    <property type="project" value="UniProtKB-KW"/>
</dbReference>
<evidence type="ECO:0000259" key="31">
    <source>
        <dbReference type="Pfam" id="PF03447"/>
    </source>
</evidence>
<dbReference type="GO" id="GO:0005524">
    <property type="term" value="F:ATP binding"/>
    <property type="evidence" value="ECO:0007669"/>
    <property type="project" value="UniProtKB-UniRule"/>
</dbReference>
<dbReference type="Proteomes" id="UP001157439">
    <property type="component" value="Unassembled WGS sequence"/>
</dbReference>
<evidence type="ECO:0000256" key="19">
    <source>
        <dbReference type="ARBA" id="ARBA00023027"/>
    </source>
</evidence>
<evidence type="ECO:0000259" key="29">
    <source>
        <dbReference type="Pfam" id="PF00696"/>
    </source>
</evidence>
<comment type="pathway">
    <text evidence="5 28">Amino-acid biosynthesis; L-methionine biosynthesis via de novo pathway; L-homoserine from L-aspartate: step 3/3.</text>
</comment>
<feature type="domain" description="Aspartokinase ACT" evidence="32">
    <location>
        <begin position="398"/>
        <end position="458"/>
    </location>
</feature>
<comment type="catalytic activity">
    <reaction evidence="25">
        <text>L-aspartate + ATP = 4-phospho-L-aspartate + ADP</text>
        <dbReference type="Rhea" id="RHEA:23776"/>
        <dbReference type="ChEBI" id="CHEBI:29991"/>
        <dbReference type="ChEBI" id="CHEBI:30616"/>
        <dbReference type="ChEBI" id="CHEBI:57535"/>
        <dbReference type="ChEBI" id="CHEBI:456216"/>
        <dbReference type="EC" id="2.7.2.4"/>
    </reaction>
    <physiologicalReaction direction="left-to-right" evidence="25">
        <dbReference type="Rhea" id="RHEA:23777"/>
    </physiologicalReaction>
</comment>
<proteinExistence type="inferred from homology"/>
<keyword evidence="13" id="KW-0479">Metal-binding</keyword>
<keyword evidence="16 28" id="KW-0067">ATP-binding</keyword>
<dbReference type="SUPFAM" id="SSF55021">
    <property type="entry name" value="ACT-like"/>
    <property type="match status" value="2"/>
</dbReference>
<dbReference type="SUPFAM" id="SSF51735">
    <property type="entry name" value="NAD(P)-binding Rossmann-fold domains"/>
    <property type="match status" value="1"/>
</dbReference>
<evidence type="ECO:0000259" key="30">
    <source>
        <dbReference type="Pfam" id="PF00742"/>
    </source>
</evidence>
<feature type="domain" description="Aspartate/homoserine dehydrogenase NAD-binding" evidence="31">
    <location>
        <begin position="471"/>
        <end position="605"/>
    </location>
</feature>
<evidence type="ECO:0000256" key="26">
    <source>
        <dbReference type="ARBA" id="ARBA00048841"/>
    </source>
</evidence>
<dbReference type="InterPro" id="IPR001341">
    <property type="entry name" value="Asp_kinase"/>
</dbReference>
<evidence type="ECO:0000256" key="9">
    <source>
        <dbReference type="ARBA" id="ARBA00011881"/>
    </source>
</evidence>
<dbReference type="FunFam" id="3.30.360.10:FF:000006">
    <property type="entry name" value="Bifunctional aspartokinase/homoserine dehydrogenase"/>
    <property type="match status" value="1"/>
</dbReference>
<gene>
    <name evidence="33" type="primary">thrA</name>
    <name evidence="33" type="ORF">GCM10007894_05160</name>
</gene>
<keyword evidence="19" id="KW-0520">NAD</keyword>
<sequence length="820" mass="89125">MKVVKFGGTSLGDWTRFANVADILRRQSDHAVLAVVLSAPATVTNNLINALKLATTGENASTSLEAVETVYRALANGAKDRLNEQAQARFNEQLQAQLSLWQSQLKGVELLRQCPDSVYARFVCAGEKLSVGLMNLLLEQSGLSVSKLAPEKVLFAQGDVLEAVVDIPKSQALIGDLQWDSQQVWLLPGFSAGNADGQQVLLGRNGSDYSAAVLAAIAGASRCEIWTDVDGVYNCDPRIVANAKMMKRLSYQEAMELSYFGAKVLHPKTIAPIAQYHIPCVIKNTMNPEGEGSLVSTTTDSSERVKAISNLDDITMVEVCGPGMKGMVGMASRVFGAISRTGVSVSLITQSSSEYSVSFCVAEEDAMTAQTTLEQEFELELASELLEPIKLMPKLAIVSLIGDGMRTYKGVAAKFISAISQAGANIVALAQGSSERSISVVIGEHRVRAAVAASHQAFFDSRWYVDLILVGNGHVGSELLKQLHLQAGSLNQQNIAIRLVGVSNSRKMLLDEQGIDLDNCNALLEKSARTAKINDLVDWVKAQEFHNPVLVDCTSNDTVARAYPEFLAAGMHVVTPNKKANTAQQSFYNELRQVALAHRRLFLYETTVGAGLPVIDNLKKLLAAGDKLHRFEGVLSGSLSYIFGELQNGMSLSQATKIAREKCFTEPDPRDDLSGMDVARKVLILAREAGLTMELSDIEVEGVLPSWFDASGDTEDFMARLGELDEWMATRIEKAAQQHKVLRYLGIIEQGKCQVKVVEVAADEPLYTVVDGENALAFYSRYYQPLPFVLRGYGAGTSVTAAGVFADILRTLNWRREVSL</sequence>
<dbReference type="EC" id="1.1.1.3" evidence="28"/>
<dbReference type="GO" id="GO:0009088">
    <property type="term" value="P:threonine biosynthetic process"/>
    <property type="evidence" value="ECO:0007669"/>
    <property type="project" value="UniProtKB-UniRule"/>
</dbReference>
<dbReference type="InterPro" id="IPR042199">
    <property type="entry name" value="AsparK_Bifunc_asparK/hSer_DH"/>
</dbReference>
<keyword evidence="14 28" id="KW-0547">Nucleotide-binding</keyword>
<evidence type="ECO:0000256" key="3">
    <source>
        <dbReference type="ARBA" id="ARBA00004986"/>
    </source>
</evidence>
<dbReference type="InterPro" id="IPR036393">
    <property type="entry name" value="AceGlu_kinase-like_sf"/>
</dbReference>
<dbReference type="Pfam" id="PF03447">
    <property type="entry name" value="NAD_binding_3"/>
    <property type="match status" value="1"/>
</dbReference>
<dbReference type="Pfam" id="PF00696">
    <property type="entry name" value="AA_kinase"/>
    <property type="match status" value="1"/>
</dbReference>
<comment type="pathway">
    <text evidence="4 28">Amino-acid biosynthesis; L-threonine biosynthesis; L-threonine from L-aspartate: step 3/5.</text>
</comment>
<dbReference type="FunFam" id="3.30.2130.10:FF:000001">
    <property type="entry name" value="Bifunctional aspartokinase/homoserine dehydrogenase"/>
    <property type="match status" value="1"/>
</dbReference>
<evidence type="ECO:0000256" key="4">
    <source>
        <dbReference type="ARBA" id="ARBA00005056"/>
    </source>
</evidence>
<dbReference type="AlphaFoldDB" id="A0AA37TSZ3"/>
<dbReference type="SUPFAM" id="SSF55347">
    <property type="entry name" value="Glyceraldehyde-3-phosphate dehydrogenase-like, C-terminal domain"/>
    <property type="match status" value="1"/>
</dbReference>
<feature type="domain" description="Aspartate/glutamate/uridylate kinase" evidence="29">
    <location>
        <begin position="2"/>
        <end position="284"/>
    </location>
</feature>
<evidence type="ECO:0000256" key="6">
    <source>
        <dbReference type="ARBA" id="ARBA00005139"/>
    </source>
</evidence>
<dbReference type="Pfam" id="PF22468">
    <property type="entry name" value="ACT_9"/>
    <property type="match status" value="2"/>
</dbReference>
<dbReference type="PANTHER" id="PTHR43070:SF3">
    <property type="entry name" value="HOMOSERINE DEHYDROGENASE"/>
    <property type="match status" value="1"/>
</dbReference>
<evidence type="ECO:0000256" key="28">
    <source>
        <dbReference type="PIRNR" id="PIRNR000727"/>
    </source>
</evidence>
<evidence type="ECO:0000256" key="16">
    <source>
        <dbReference type="ARBA" id="ARBA00022840"/>
    </source>
</evidence>
<evidence type="ECO:0000256" key="25">
    <source>
        <dbReference type="ARBA" id="ARBA00048561"/>
    </source>
</evidence>
<keyword evidence="21" id="KW-0457">Lysine biosynthesis</keyword>
<evidence type="ECO:0000256" key="23">
    <source>
        <dbReference type="ARBA" id="ARBA00023268"/>
    </source>
</evidence>
<dbReference type="PIRSF" id="PIRSF000727">
    <property type="entry name" value="ThrA"/>
    <property type="match status" value="1"/>
</dbReference>
<dbReference type="NCBIfam" id="TIGR00657">
    <property type="entry name" value="asp_kinases"/>
    <property type="match status" value="1"/>
</dbReference>
<dbReference type="Gene3D" id="3.30.2130.10">
    <property type="entry name" value="VC0802-like"/>
    <property type="match status" value="1"/>
</dbReference>
<evidence type="ECO:0000313" key="34">
    <source>
        <dbReference type="Proteomes" id="UP001157439"/>
    </source>
</evidence>
<dbReference type="FunFam" id="3.40.50.720:FF:000083">
    <property type="entry name" value="Bifunctional aspartokinase/homoserine dehydrogenase"/>
    <property type="match status" value="1"/>
</dbReference>
<evidence type="ECO:0000256" key="18">
    <source>
        <dbReference type="ARBA" id="ARBA00023002"/>
    </source>
</evidence>
<evidence type="ECO:0000256" key="10">
    <source>
        <dbReference type="ARBA" id="ARBA00022605"/>
    </source>
</evidence>
<comment type="function">
    <text evidence="24">Bifunctional aspartate kinase and homoserine dehydrogenase that catalyzes the first and the third steps toward the synthesis of lysine, methionine and threonine from aspartate.</text>
</comment>
<evidence type="ECO:0000256" key="13">
    <source>
        <dbReference type="ARBA" id="ARBA00022723"/>
    </source>
</evidence>
<keyword evidence="34" id="KW-1185">Reference proteome</keyword>
<dbReference type="InterPro" id="IPR001048">
    <property type="entry name" value="Asp/Glu/Uridylate_kinase"/>
</dbReference>
<dbReference type="CDD" id="cd04921">
    <property type="entry name" value="ACT_AKi-HSDH-ThrA-like_1"/>
    <property type="match status" value="1"/>
</dbReference>
<dbReference type="InterPro" id="IPR005106">
    <property type="entry name" value="Asp/hSer_DH_NAD-bd"/>
</dbReference>
<evidence type="ECO:0000256" key="7">
    <source>
        <dbReference type="ARBA" id="ARBA00007952"/>
    </source>
</evidence>
<comment type="catalytic activity">
    <reaction evidence="27">
        <text>L-homoserine + NAD(+) = L-aspartate 4-semialdehyde + NADH + H(+)</text>
        <dbReference type="Rhea" id="RHEA:15757"/>
        <dbReference type="ChEBI" id="CHEBI:15378"/>
        <dbReference type="ChEBI" id="CHEBI:57476"/>
        <dbReference type="ChEBI" id="CHEBI:57540"/>
        <dbReference type="ChEBI" id="CHEBI:57945"/>
        <dbReference type="ChEBI" id="CHEBI:537519"/>
        <dbReference type="EC" id="1.1.1.3"/>
    </reaction>
    <physiologicalReaction direction="right-to-left" evidence="27">
        <dbReference type="Rhea" id="RHEA:15759"/>
    </physiologicalReaction>
</comment>
<dbReference type="InterPro" id="IPR049638">
    <property type="entry name" value="AK-HD"/>
</dbReference>
<accession>A0AA37TSZ3</accession>
<comment type="pathway">
    <text evidence="6 28">Amino-acid biosynthesis; L-threonine biosynthesis; L-threonine from L-aspartate: step 1/5.</text>
</comment>
<evidence type="ECO:0000256" key="2">
    <source>
        <dbReference type="ARBA" id="ARBA00004766"/>
    </source>
</evidence>
<evidence type="ECO:0000256" key="20">
    <source>
        <dbReference type="ARBA" id="ARBA00023053"/>
    </source>
</evidence>
<keyword evidence="12" id="KW-0791">Threonine biosynthesis</keyword>
<evidence type="ECO:0000256" key="14">
    <source>
        <dbReference type="ARBA" id="ARBA00022741"/>
    </source>
</evidence>
<dbReference type="InterPro" id="IPR001342">
    <property type="entry name" value="HDH_cat"/>
</dbReference>
<dbReference type="InterPro" id="IPR054352">
    <property type="entry name" value="ACT_Aspartokinase"/>
</dbReference>
<evidence type="ECO:0000256" key="24">
    <source>
        <dbReference type="ARBA" id="ARBA00044938"/>
    </source>
</evidence>
<protein>
    <recommendedName>
        <fullName evidence="28">Bifunctional aspartokinase/homoserine dehydrogenase</fullName>
    </recommendedName>
    <domain>
        <recommendedName>
            <fullName evidence="28">Aspartokinase</fullName>
            <ecNumber evidence="28">2.7.2.4</ecNumber>
        </recommendedName>
    </domain>
    <domain>
        <recommendedName>
            <fullName evidence="28">Homoserine dehydrogenase</fullName>
            <ecNumber evidence="28">1.1.1.3</ecNumber>
        </recommendedName>
    </domain>
</protein>
<keyword evidence="22" id="KW-0486">Methionine biosynthesis</keyword>
<evidence type="ECO:0000256" key="27">
    <source>
        <dbReference type="ARBA" id="ARBA00049031"/>
    </source>
</evidence>
<evidence type="ECO:0000256" key="8">
    <source>
        <dbReference type="ARBA" id="ARBA00010046"/>
    </source>
</evidence>
<evidence type="ECO:0000256" key="1">
    <source>
        <dbReference type="ARBA" id="ARBA00001920"/>
    </source>
</evidence>
<comment type="pathway">
    <text evidence="3 28">Amino-acid biosynthesis; L-methionine biosynthesis via de novo pathway; L-homoserine from L-aspartate: step 1/3.</text>
</comment>
<comment type="cofactor">
    <cofactor evidence="1">
        <name>a metal cation</name>
        <dbReference type="ChEBI" id="CHEBI:25213"/>
    </cofactor>
</comment>
<dbReference type="Gene3D" id="3.30.360.10">
    <property type="entry name" value="Dihydrodipicolinate Reductase, domain 2"/>
    <property type="match status" value="1"/>
</dbReference>
<dbReference type="InterPro" id="IPR018042">
    <property type="entry name" value="Aspartate_kinase_CS"/>
</dbReference>
<dbReference type="EC" id="2.7.2.4" evidence="28"/>
<name>A0AA37TSZ3_9GAMM</name>